<feature type="transmembrane region" description="Helical" evidence="4">
    <location>
        <begin position="68"/>
        <end position="87"/>
    </location>
</feature>
<dbReference type="EMBL" id="JAGQLK010000111">
    <property type="protein sequence ID" value="MCA9383677.1"/>
    <property type="molecule type" value="Genomic_DNA"/>
</dbReference>
<evidence type="ECO:0000256" key="3">
    <source>
        <dbReference type="ARBA" id="ARBA00023136"/>
    </source>
</evidence>
<dbReference type="InterPro" id="IPR036259">
    <property type="entry name" value="MFS_trans_sf"/>
</dbReference>
<keyword evidence="2 4" id="KW-1133">Transmembrane helix</keyword>
<dbReference type="PANTHER" id="PTHR23530:SF1">
    <property type="entry name" value="PERMEASE, MAJOR FACILITATOR SUPERFAMILY-RELATED"/>
    <property type="match status" value="1"/>
</dbReference>
<feature type="transmembrane region" description="Helical" evidence="4">
    <location>
        <begin position="162"/>
        <end position="180"/>
    </location>
</feature>
<gene>
    <name evidence="6" type="ORF">KC909_04880</name>
</gene>
<evidence type="ECO:0000259" key="5">
    <source>
        <dbReference type="PROSITE" id="PS50850"/>
    </source>
</evidence>
<dbReference type="PANTHER" id="PTHR23530">
    <property type="entry name" value="TRANSPORT PROTEIN-RELATED"/>
    <property type="match status" value="1"/>
</dbReference>
<dbReference type="AlphaFoldDB" id="A0A955L615"/>
<reference evidence="6" key="2">
    <citation type="journal article" date="2021" name="Microbiome">
        <title>Successional dynamics and alternative stable states in a saline activated sludge microbial community over 9 years.</title>
        <authorList>
            <person name="Wang Y."/>
            <person name="Ye J."/>
            <person name="Ju F."/>
            <person name="Liu L."/>
            <person name="Boyd J.A."/>
            <person name="Deng Y."/>
            <person name="Parks D.H."/>
            <person name="Jiang X."/>
            <person name="Yin X."/>
            <person name="Woodcroft B.J."/>
            <person name="Tyson G.W."/>
            <person name="Hugenholtz P."/>
            <person name="Polz M.F."/>
            <person name="Zhang T."/>
        </authorList>
    </citation>
    <scope>NUCLEOTIDE SEQUENCE</scope>
    <source>
        <strain evidence="6">HKST-UBA14</strain>
    </source>
</reference>
<evidence type="ECO:0000256" key="4">
    <source>
        <dbReference type="SAM" id="Phobius"/>
    </source>
</evidence>
<feature type="transmembrane region" description="Helical" evidence="4">
    <location>
        <begin position="211"/>
        <end position="230"/>
    </location>
</feature>
<proteinExistence type="predicted"/>
<feature type="transmembrane region" description="Helical" evidence="4">
    <location>
        <begin position="34"/>
        <end position="56"/>
    </location>
</feature>
<accession>A0A955L615</accession>
<feature type="non-terminal residue" evidence="6">
    <location>
        <position position="1"/>
    </location>
</feature>
<dbReference type="Pfam" id="PF07690">
    <property type="entry name" value="MFS_1"/>
    <property type="match status" value="1"/>
</dbReference>
<dbReference type="InterPro" id="IPR011701">
    <property type="entry name" value="MFS"/>
</dbReference>
<comment type="caution">
    <text evidence="6">The sequence shown here is derived from an EMBL/GenBank/DDBJ whole genome shotgun (WGS) entry which is preliminary data.</text>
</comment>
<name>A0A955L615_9BACT</name>
<dbReference type="PROSITE" id="PS50850">
    <property type="entry name" value="MFS"/>
    <property type="match status" value="1"/>
</dbReference>
<evidence type="ECO:0000313" key="6">
    <source>
        <dbReference type="EMBL" id="MCA9383677.1"/>
    </source>
</evidence>
<dbReference type="InterPro" id="IPR053160">
    <property type="entry name" value="MFS_DHA3_Transporter"/>
</dbReference>
<organism evidence="6 7">
    <name type="scientific">Candidatus Dojkabacteria bacterium</name>
    <dbReference type="NCBI Taxonomy" id="2099670"/>
    <lineage>
        <taxon>Bacteria</taxon>
        <taxon>Candidatus Dojkabacteria</taxon>
    </lineage>
</organism>
<dbReference type="Gene3D" id="1.20.1250.20">
    <property type="entry name" value="MFS general substrate transporter like domains"/>
    <property type="match status" value="1"/>
</dbReference>
<dbReference type="GO" id="GO:0022857">
    <property type="term" value="F:transmembrane transporter activity"/>
    <property type="evidence" value="ECO:0007669"/>
    <property type="project" value="InterPro"/>
</dbReference>
<keyword evidence="1 4" id="KW-0812">Transmembrane</keyword>
<evidence type="ECO:0000313" key="7">
    <source>
        <dbReference type="Proteomes" id="UP000783287"/>
    </source>
</evidence>
<evidence type="ECO:0000256" key="2">
    <source>
        <dbReference type="ARBA" id="ARBA00022989"/>
    </source>
</evidence>
<feature type="transmembrane region" description="Helical" evidence="4">
    <location>
        <begin position="7"/>
        <end position="28"/>
    </location>
</feature>
<evidence type="ECO:0000256" key="1">
    <source>
        <dbReference type="ARBA" id="ARBA00022692"/>
    </source>
</evidence>
<feature type="transmembrane region" description="Helical" evidence="4">
    <location>
        <begin position="279"/>
        <end position="297"/>
    </location>
</feature>
<reference evidence="6" key="1">
    <citation type="submission" date="2020-04" db="EMBL/GenBank/DDBJ databases">
        <authorList>
            <person name="Zhang T."/>
        </authorList>
    </citation>
    <scope>NUCLEOTIDE SEQUENCE</scope>
    <source>
        <strain evidence="6">HKST-UBA14</strain>
    </source>
</reference>
<feature type="transmembrane region" description="Helical" evidence="4">
    <location>
        <begin position="303"/>
        <end position="327"/>
    </location>
</feature>
<feature type="transmembrane region" description="Helical" evidence="4">
    <location>
        <begin position="339"/>
        <end position="362"/>
    </location>
</feature>
<protein>
    <submittedName>
        <fullName evidence="6">MFS transporter</fullName>
    </submittedName>
</protein>
<keyword evidence="3 4" id="KW-0472">Membrane</keyword>
<feature type="transmembrane region" description="Helical" evidence="4">
    <location>
        <begin position="137"/>
        <end position="156"/>
    </location>
</feature>
<feature type="domain" description="Major facilitator superfamily (MFS) profile" evidence="5">
    <location>
        <begin position="1"/>
        <end position="396"/>
    </location>
</feature>
<feature type="transmembrane region" description="Helical" evidence="4">
    <location>
        <begin position="93"/>
        <end position="116"/>
    </location>
</feature>
<feature type="transmembrane region" description="Helical" evidence="4">
    <location>
        <begin position="250"/>
        <end position="267"/>
    </location>
</feature>
<dbReference type="InterPro" id="IPR020846">
    <property type="entry name" value="MFS_dom"/>
</dbReference>
<feature type="transmembrane region" description="Helical" evidence="4">
    <location>
        <begin position="368"/>
        <end position="391"/>
    </location>
</feature>
<sequence>LERNILIYRLFFVIGKSGFVMPVVYFFFTEAKGLSPSLALFLIGVTSLSKSIAEIPTGVIADKVSRKLSIMIGLVIAVVGWSSLLWADGFIPLLIIMIFRGIGGSFTSGAEDSILYDSLKELGKTNQFKKILNVSKTIDLVSFTVTTLIGGFIGGINLYYPIYIHLVFISLAFFTCSLFIEPKISQEGEAIEHSYLKHTLQSFKVIFSRKGLRIGLLTIFISGTFIRAALKSNKNILTPIFEGYGLDITNTSVIMALTFMSKAIGAYTASKFNKEGGELTEVTLALILYIIGILTVAATNSAILAIIIFMLVGALDPLILSNIHTLINQKIPSNKRSTILSLVSLFAELTEMIFLVIFGWILDLISAEVALIFTSIWLGVAIIGILATVIFEVQKVRPRIIPQPN</sequence>
<dbReference type="SUPFAM" id="SSF103473">
    <property type="entry name" value="MFS general substrate transporter"/>
    <property type="match status" value="1"/>
</dbReference>
<dbReference type="Proteomes" id="UP000783287">
    <property type="component" value="Unassembled WGS sequence"/>
</dbReference>